<evidence type="ECO:0000313" key="2">
    <source>
        <dbReference type="EMBL" id="VEL34112.1"/>
    </source>
</evidence>
<protein>
    <submittedName>
        <fullName evidence="2">Uncharacterized protein</fullName>
    </submittedName>
</protein>
<dbReference type="EMBL" id="CAAALY010247006">
    <property type="protein sequence ID" value="VEL34112.1"/>
    <property type="molecule type" value="Genomic_DNA"/>
</dbReference>
<dbReference type="AlphaFoldDB" id="A0A3S5AWR7"/>
<accession>A0A3S5AWR7</accession>
<name>A0A3S5AWR7_9PLAT</name>
<keyword evidence="3" id="KW-1185">Reference proteome</keyword>
<sequence length="80" mass="8939">MRRYRHAAENSTVWIWREPAGVGTGSYVHEEDIIHTTSSSSARDRTKMGSSPGNTGHVWDARESSDSLKPFTLVYSPSSR</sequence>
<reference evidence="2" key="1">
    <citation type="submission" date="2018-11" db="EMBL/GenBank/DDBJ databases">
        <authorList>
            <consortium name="Pathogen Informatics"/>
        </authorList>
    </citation>
    <scope>NUCLEOTIDE SEQUENCE</scope>
</reference>
<evidence type="ECO:0000313" key="3">
    <source>
        <dbReference type="Proteomes" id="UP000784294"/>
    </source>
</evidence>
<organism evidence="2 3">
    <name type="scientific">Protopolystoma xenopodis</name>
    <dbReference type="NCBI Taxonomy" id="117903"/>
    <lineage>
        <taxon>Eukaryota</taxon>
        <taxon>Metazoa</taxon>
        <taxon>Spiralia</taxon>
        <taxon>Lophotrochozoa</taxon>
        <taxon>Platyhelminthes</taxon>
        <taxon>Monogenea</taxon>
        <taxon>Polyopisthocotylea</taxon>
        <taxon>Polystomatidea</taxon>
        <taxon>Polystomatidae</taxon>
        <taxon>Protopolystoma</taxon>
    </lineage>
</organism>
<dbReference type="Proteomes" id="UP000784294">
    <property type="component" value="Unassembled WGS sequence"/>
</dbReference>
<comment type="caution">
    <text evidence="2">The sequence shown here is derived from an EMBL/GenBank/DDBJ whole genome shotgun (WGS) entry which is preliminary data.</text>
</comment>
<gene>
    <name evidence="2" type="ORF">PXEA_LOCUS27552</name>
</gene>
<evidence type="ECO:0000256" key="1">
    <source>
        <dbReference type="SAM" id="MobiDB-lite"/>
    </source>
</evidence>
<proteinExistence type="predicted"/>
<feature type="region of interest" description="Disordered" evidence="1">
    <location>
        <begin position="35"/>
        <end position="62"/>
    </location>
</feature>